<dbReference type="GO" id="GO:0015679">
    <property type="term" value="P:plasma membrane copper ion transport"/>
    <property type="evidence" value="ECO:0007669"/>
    <property type="project" value="TreeGrafter"/>
</dbReference>
<dbReference type="Gene3D" id="2.40.420.20">
    <property type="match status" value="1"/>
</dbReference>
<keyword evidence="1" id="KW-0813">Transport</keyword>
<dbReference type="Gene3D" id="1.10.287.470">
    <property type="entry name" value="Helix hairpin bin"/>
    <property type="match status" value="1"/>
</dbReference>
<dbReference type="Gene3D" id="2.40.50.100">
    <property type="match status" value="1"/>
</dbReference>
<keyword evidence="2" id="KW-0472">Membrane</keyword>
<dbReference type="AlphaFoldDB" id="A0A852VLN8"/>
<proteinExistence type="predicted"/>
<dbReference type="GO" id="GO:0060003">
    <property type="term" value="P:copper ion export"/>
    <property type="evidence" value="ECO:0007669"/>
    <property type="project" value="TreeGrafter"/>
</dbReference>
<gene>
    <name evidence="3" type="ORF">HDF08_004328</name>
</gene>
<evidence type="ECO:0000313" key="3">
    <source>
        <dbReference type="EMBL" id="NYF92209.1"/>
    </source>
</evidence>
<keyword evidence="2" id="KW-1133">Transmembrane helix</keyword>
<name>A0A852VLN8_9BACT</name>
<evidence type="ECO:0000256" key="2">
    <source>
        <dbReference type="SAM" id="Phobius"/>
    </source>
</evidence>
<accession>A0A852VLN8</accession>
<reference evidence="3 4" key="1">
    <citation type="submission" date="2020-07" db="EMBL/GenBank/DDBJ databases">
        <title>Genomic Encyclopedia of Type Strains, Phase IV (KMG-V): Genome sequencing to study the core and pangenomes of soil and plant-associated prokaryotes.</title>
        <authorList>
            <person name="Whitman W."/>
        </authorList>
    </citation>
    <scope>NUCLEOTIDE SEQUENCE [LARGE SCALE GENOMIC DNA]</scope>
    <source>
        <strain evidence="3 4">M8UP22</strain>
    </source>
</reference>
<evidence type="ECO:0000313" key="4">
    <source>
        <dbReference type="Proteomes" id="UP000564385"/>
    </source>
</evidence>
<comment type="caution">
    <text evidence="3">The sequence shown here is derived from an EMBL/GenBank/DDBJ whole genome shotgun (WGS) entry which is preliminary data.</text>
</comment>
<evidence type="ECO:0000256" key="1">
    <source>
        <dbReference type="ARBA" id="ARBA00022448"/>
    </source>
</evidence>
<protein>
    <submittedName>
        <fullName evidence="3">RND family efflux transporter MFP subunit</fullName>
    </submittedName>
</protein>
<feature type="transmembrane region" description="Helical" evidence="2">
    <location>
        <begin position="30"/>
        <end position="47"/>
    </location>
</feature>
<dbReference type="Proteomes" id="UP000564385">
    <property type="component" value="Unassembled WGS sequence"/>
</dbReference>
<dbReference type="Gene3D" id="2.40.30.170">
    <property type="match status" value="1"/>
</dbReference>
<dbReference type="EMBL" id="JACCCU010000003">
    <property type="protein sequence ID" value="NYF92209.1"/>
    <property type="molecule type" value="Genomic_DNA"/>
</dbReference>
<dbReference type="SUPFAM" id="SSF111369">
    <property type="entry name" value="HlyD-like secretion proteins"/>
    <property type="match status" value="1"/>
</dbReference>
<dbReference type="InterPro" id="IPR051909">
    <property type="entry name" value="MFP_Cation_Efflux"/>
</dbReference>
<dbReference type="GO" id="GO:0030313">
    <property type="term" value="C:cell envelope"/>
    <property type="evidence" value="ECO:0007669"/>
    <property type="project" value="TreeGrafter"/>
</dbReference>
<keyword evidence="2" id="KW-0812">Transmembrane</keyword>
<dbReference type="PANTHER" id="PTHR30097">
    <property type="entry name" value="CATION EFFLUX SYSTEM PROTEIN CUSB"/>
    <property type="match status" value="1"/>
</dbReference>
<organism evidence="3 4">
    <name type="scientific">Tunturiibacter lichenicola</name>
    <dbReference type="NCBI Taxonomy" id="2051959"/>
    <lineage>
        <taxon>Bacteria</taxon>
        <taxon>Pseudomonadati</taxon>
        <taxon>Acidobacteriota</taxon>
        <taxon>Terriglobia</taxon>
        <taxon>Terriglobales</taxon>
        <taxon>Acidobacteriaceae</taxon>
        <taxon>Tunturiibacter</taxon>
    </lineage>
</organism>
<dbReference type="PANTHER" id="PTHR30097:SF4">
    <property type="entry name" value="SLR6042 PROTEIN"/>
    <property type="match status" value="1"/>
</dbReference>
<sequence length="432" mass="46612">MKNGLAVALRLGAMDISRPDIKQKKMRRQWIAGGCAVVVLAAIGFFVTRLKPAAPEVDRATVWTDTVKRGPLLRQVRGPGSLVPREDKIRLIPSETEATVVRIRVLPGAKVEPDTILMDLVDPQLQQELLDAQLQMKGAEADYINTRAKVQSDLMDQKAAAATVGADHNQAQLQAQTDKSLFDLGVISGLTYSASKGKADELTTRNDLEKQRLTLNEKAIETQLAVQQTKVDQAKALLGLKQKQLDALSVRAGISGVLVELPHQVGEHVAPGTTLAKVVQPDQLKASLKIAETQARDIQIGQPAEVDTHNGVINGKVMRIDPGVLNGTVTVDVELAGALPQGARPDLSVDGTIDLDRMTDVLYVGRPAFGNENSTISLFKLGPDGKTAVRVPVKVGRASVNSIQVLEGLQDGDTVILSDMSRWDNTDRIRLN</sequence>